<evidence type="ECO:0000256" key="1">
    <source>
        <dbReference type="ARBA" id="ARBA00022898"/>
    </source>
</evidence>
<accession>A0A1M6I2H5</accession>
<name>A0A1M6I2H5_9FLAO</name>
<dbReference type="InterPro" id="IPR000192">
    <property type="entry name" value="Aminotrans_V_dom"/>
</dbReference>
<feature type="domain" description="Aminotransferase class V" evidence="2">
    <location>
        <begin position="44"/>
        <end position="451"/>
    </location>
</feature>
<dbReference type="PANTHER" id="PTHR43586:SF8">
    <property type="entry name" value="CYSTEINE DESULFURASE 1, CHLOROPLASTIC"/>
    <property type="match status" value="1"/>
</dbReference>
<dbReference type="AlphaFoldDB" id="A0A1M6I2H5"/>
<dbReference type="PANTHER" id="PTHR43586">
    <property type="entry name" value="CYSTEINE DESULFURASE"/>
    <property type="match status" value="1"/>
</dbReference>
<organism evidence="3 4">
    <name type="scientific">Aequorivita viscosa</name>
    <dbReference type="NCBI Taxonomy" id="797419"/>
    <lineage>
        <taxon>Bacteria</taxon>
        <taxon>Pseudomonadati</taxon>
        <taxon>Bacteroidota</taxon>
        <taxon>Flavobacteriia</taxon>
        <taxon>Flavobacteriales</taxon>
        <taxon>Flavobacteriaceae</taxon>
        <taxon>Aequorivita</taxon>
    </lineage>
</organism>
<keyword evidence="3" id="KW-0456">Lyase</keyword>
<dbReference type="InterPro" id="IPR015424">
    <property type="entry name" value="PyrdxlP-dep_Trfase"/>
</dbReference>
<dbReference type="InterPro" id="IPR015421">
    <property type="entry name" value="PyrdxlP-dep_Trfase_major"/>
</dbReference>
<dbReference type="Pfam" id="PF00266">
    <property type="entry name" value="Aminotran_5"/>
    <property type="match status" value="1"/>
</dbReference>
<evidence type="ECO:0000313" key="4">
    <source>
        <dbReference type="Proteomes" id="UP000184172"/>
    </source>
</evidence>
<dbReference type="Proteomes" id="UP000184172">
    <property type="component" value="Unassembled WGS sequence"/>
</dbReference>
<gene>
    <name evidence="3" type="ORF">SAMN04487908_1136</name>
</gene>
<proteinExistence type="predicted"/>
<keyword evidence="1" id="KW-0663">Pyridoxal phosphate</keyword>
<sequence>MKEMMTSENKAKISDLEKYFEPFRNNIVGIDQEFTSPFGRKKIIYTDWTASGRLYRPIEEKLLNDFGPFVANTHTETSVTGTAMTKAYHEARNIIKKHVNANSNDVLITSGSGMTGAINKFQRILGLKIPENIRPYTTIPDAMRPVIFVTHMEHHSNQTSWLETIAKVVVVAPNDDVLVCMNNFKEALEKHKDYPIKIAAVTGCSNVTGIQTPYREIAKLMHQNGGLCFVDFACSAPYVAIDMHPEEEGAHLDAIFFSPHKFLGGPGSSGVLIFNNNLYKNTIPDNPGGGTVSWTNPWGNHKYIDDIETREDGGTPGFLQTIRTALSIRLKEQIGVENMLKREHELLNIVFKELSGIENLKILAPHTQDRLAIFSFYIDDLHFNLGVKILNDRFGIQTRGGCSCAGTYGHFLLHVDQETSSNITCEIDLGDLTHKPGWIRMSLHPTSTSEEAYYVCDAIKQLSENFSEWAKDYTHNTQSNEFVHLNETDDNIMKDWFTFE</sequence>
<dbReference type="SUPFAM" id="SSF53383">
    <property type="entry name" value="PLP-dependent transferases"/>
    <property type="match status" value="1"/>
</dbReference>
<keyword evidence="4" id="KW-1185">Reference proteome</keyword>
<dbReference type="STRING" id="797419.SAMN05216556_11471"/>
<reference evidence="4" key="1">
    <citation type="submission" date="2016-11" db="EMBL/GenBank/DDBJ databases">
        <authorList>
            <person name="Varghese N."/>
            <person name="Submissions S."/>
        </authorList>
    </citation>
    <scope>NUCLEOTIDE SEQUENCE [LARGE SCALE GENOMIC DNA]</scope>
    <source>
        <strain evidence="4">DSM 26349</strain>
    </source>
</reference>
<dbReference type="GO" id="GO:0016829">
    <property type="term" value="F:lyase activity"/>
    <property type="evidence" value="ECO:0007669"/>
    <property type="project" value="UniProtKB-KW"/>
</dbReference>
<dbReference type="Gene3D" id="3.40.640.10">
    <property type="entry name" value="Type I PLP-dependent aspartate aminotransferase-like (Major domain)"/>
    <property type="match status" value="1"/>
</dbReference>
<dbReference type="Gene3D" id="3.90.1150.10">
    <property type="entry name" value="Aspartate Aminotransferase, domain 1"/>
    <property type="match status" value="1"/>
</dbReference>
<dbReference type="InterPro" id="IPR015422">
    <property type="entry name" value="PyrdxlP-dep_Trfase_small"/>
</dbReference>
<evidence type="ECO:0000313" key="3">
    <source>
        <dbReference type="EMBL" id="SHJ28673.1"/>
    </source>
</evidence>
<protein>
    <submittedName>
        <fullName evidence="3">Selenocysteine lyase/Cysteine desulfurase</fullName>
    </submittedName>
</protein>
<dbReference type="EMBL" id="FQYV01000013">
    <property type="protein sequence ID" value="SHJ28673.1"/>
    <property type="molecule type" value="Genomic_DNA"/>
</dbReference>
<evidence type="ECO:0000259" key="2">
    <source>
        <dbReference type="Pfam" id="PF00266"/>
    </source>
</evidence>